<dbReference type="Pfam" id="PF23221">
    <property type="entry name" value="HEAT_MROH2B_1st"/>
    <property type="match status" value="1"/>
</dbReference>
<sequence length="600" mass="66368">MDSPQKDKGLISALLEASSDFDINVRKTVSASLIQLGVQYHSLVLSSIRQFLDDTQTTPKAHIQSILYNTTEGIVRECGDKIEDEKLILDWVKASEQLLILPTIAHDLQQAASSFLVSLACTKKHSNVVLNSLTNLLKPEEVPPHTIIETLTAIAIANSRVAACYFKKIMDNLAPYLINIKQDNLRMAISLLLAKYSESVVDAVCNKEYVDTLSLDQHHEQCSFIYDTLMQHWLKSPQVGVRNEVILCLGHMSFLLSKEKLESYVLSLVSSTIGQYKRNPCPFTLTYSLALVCDALLKMEIENILQIHIDSLMNTLFSQVCITPNFNEPYTVKNHCEVLRCFDMLAKGFSEPIVGLLIQRLENASHVQRVGSLLVVKHLINSRSLSTEYVNRLIAVLNLSLGDPNSKVVRNVAQVIVALCHNNHLDSNSGAPFITYLVQHSAGGTLDSRRASLNDVGEEFIGNVCCRALNLLATSMNSAFPLLWPRLLQFVTNLEYQQSFPTILSCLASLLQNPETSSGSSEVPFKEIGSQSAPYIVSHLILMCCSPNDPLGISSLSVLQGLAGHISPNLPDVWLEHLPQLKETYTSLPTTANDPSSIQV</sequence>
<feature type="domain" description="MROH2B-like N-terminal HEAT-repeats" evidence="3">
    <location>
        <begin position="33"/>
        <end position="253"/>
    </location>
</feature>
<dbReference type="OrthoDB" id="1884734at2759"/>
<dbReference type="PANTHER" id="PTHR23120">
    <property type="entry name" value="MAESTRO-RELATED HEAT DOMAIN-CONTAINING"/>
    <property type="match status" value="1"/>
</dbReference>
<evidence type="ECO:0000259" key="3">
    <source>
        <dbReference type="Pfam" id="PF23221"/>
    </source>
</evidence>
<dbReference type="InterPro" id="IPR016024">
    <property type="entry name" value="ARM-type_fold"/>
</dbReference>
<keyword evidence="1" id="KW-0677">Repeat</keyword>
<feature type="domain" description="MROH2B-like HEAT-repeats" evidence="2">
    <location>
        <begin position="256"/>
        <end position="583"/>
    </location>
</feature>
<dbReference type="Gene3D" id="1.25.10.10">
    <property type="entry name" value="Leucine-rich Repeat Variant"/>
    <property type="match status" value="1"/>
</dbReference>
<dbReference type="Pfam" id="PF23210">
    <property type="entry name" value="HEAT_Maestro_2"/>
    <property type="match status" value="1"/>
</dbReference>
<dbReference type="InterPro" id="IPR055408">
    <property type="entry name" value="HEAT_MROH2B-like"/>
</dbReference>
<gene>
    <name evidence="4" type="primary">MROH1_0</name>
    <name evidence="4" type="ORF">Anas_09580</name>
</gene>
<dbReference type="PANTHER" id="PTHR23120:SF0">
    <property type="entry name" value="MAESTRO HEAT-LIKE REPEAT FAMILY MEMBER 1"/>
    <property type="match status" value="1"/>
</dbReference>
<evidence type="ECO:0000313" key="5">
    <source>
        <dbReference type="Proteomes" id="UP000326759"/>
    </source>
</evidence>
<protein>
    <submittedName>
        <fullName evidence="4">Maestro heat-like repeat-containing protein family member 1</fullName>
    </submittedName>
</protein>
<dbReference type="InterPro" id="IPR045206">
    <property type="entry name" value="Maestro_heat-like_prot"/>
</dbReference>
<dbReference type="GO" id="GO:0005737">
    <property type="term" value="C:cytoplasm"/>
    <property type="evidence" value="ECO:0007669"/>
    <property type="project" value="TreeGrafter"/>
</dbReference>
<dbReference type="InterPro" id="IPR011989">
    <property type="entry name" value="ARM-like"/>
</dbReference>
<accession>A0A5N5SQJ1</accession>
<evidence type="ECO:0000313" key="4">
    <source>
        <dbReference type="EMBL" id="KAB7496381.1"/>
    </source>
</evidence>
<keyword evidence="5" id="KW-1185">Reference proteome</keyword>
<dbReference type="SUPFAM" id="SSF48371">
    <property type="entry name" value="ARM repeat"/>
    <property type="match status" value="1"/>
</dbReference>
<dbReference type="EMBL" id="SEYY01021414">
    <property type="protein sequence ID" value="KAB7496381.1"/>
    <property type="molecule type" value="Genomic_DNA"/>
</dbReference>
<comment type="caution">
    <text evidence="4">The sequence shown here is derived from an EMBL/GenBank/DDBJ whole genome shotgun (WGS) entry which is preliminary data.</text>
</comment>
<name>A0A5N5SQJ1_9CRUS</name>
<evidence type="ECO:0000256" key="1">
    <source>
        <dbReference type="ARBA" id="ARBA00022737"/>
    </source>
</evidence>
<dbReference type="Proteomes" id="UP000326759">
    <property type="component" value="Unassembled WGS sequence"/>
</dbReference>
<reference evidence="4 5" key="1">
    <citation type="journal article" date="2019" name="PLoS Biol.">
        <title>Sex chromosomes control vertical transmission of feminizing Wolbachia symbionts in an isopod.</title>
        <authorList>
            <person name="Becking T."/>
            <person name="Chebbi M.A."/>
            <person name="Giraud I."/>
            <person name="Moumen B."/>
            <person name="Laverre T."/>
            <person name="Caubet Y."/>
            <person name="Peccoud J."/>
            <person name="Gilbert C."/>
            <person name="Cordaux R."/>
        </authorList>
    </citation>
    <scope>NUCLEOTIDE SEQUENCE [LARGE SCALE GENOMIC DNA]</scope>
    <source>
        <strain evidence="4">ANa2</strain>
        <tissue evidence="4">Whole body excluding digestive tract and cuticle</tissue>
    </source>
</reference>
<organism evidence="4 5">
    <name type="scientific">Armadillidium nasatum</name>
    <dbReference type="NCBI Taxonomy" id="96803"/>
    <lineage>
        <taxon>Eukaryota</taxon>
        <taxon>Metazoa</taxon>
        <taxon>Ecdysozoa</taxon>
        <taxon>Arthropoda</taxon>
        <taxon>Crustacea</taxon>
        <taxon>Multicrustacea</taxon>
        <taxon>Malacostraca</taxon>
        <taxon>Eumalacostraca</taxon>
        <taxon>Peracarida</taxon>
        <taxon>Isopoda</taxon>
        <taxon>Oniscidea</taxon>
        <taxon>Crinocheta</taxon>
        <taxon>Armadillidiidae</taxon>
        <taxon>Armadillidium</taxon>
    </lineage>
</organism>
<proteinExistence type="predicted"/>
<evidence type="ECO:0000259" key="2">
    <source>
        <dbReference type="Pfam" id="PF23210"/>
    </source>
</evidence>
<dbReference type="AlphaFoldDB" id="A0A5N5SQJ1"/>
<dbReference type="InterPro" id="IPR056282">
    <property type="entry name" value="MROH2B-like_N_HEAT"/>
</dbReference>